<organism evidence="1 2">
    <name type="scientific">Pleurodeles waltl</name>
    <name type="common">Iberian ribbed newt</name>
    <dbReference type="NCBI Taxonomy" id="8319"/>
    <lineage>
        <taxon>Eukaryota</taxon>
        <taxon>Metazoa</taxon>
        <taxon>Chordata</taxon>
        <taxon>Craniata</taxon>
        <taxon>Vertebrata</taxon>
        <taxon>Euteleostomi</taxon>
        <taxon>Amphibia</taxon>
        <taxon>Batrachia</taxon>
        <taxon>Caudata</taxon>
        <taxon>Salamandroidea</taxon>
        <taxon>Salamandridae</taxon>
        <taxon>Pleurodelinae</taxon>
        <taxon>Pleurodeles</taxon>
    </lineage>
</organism>
<dbReference type="Proteomes" id="UP001066276">
    <property type="component" value="Chromosome 1_1"/>
</dbReference>
<name>A0AAV7WWK1_PLEWA</name>
<dbReference type="AlphaFoldDB" id="A0AAV7WWK1"/>
<dbReference type="EMBL" id="JANPWB010000001">
    <property type="protein sequence ID" value="KAJ1217067.1"/>
    <property type="molecule type" value="Genomic_DNA"/>
</dbReference>
<evidence type="ECO:0000313" key="1">
    <source>
        <dbReference type="EMBL" id="KAJ1217067.1"/>
    </source>
</evidence>
<protein>
    <submittedName>
        <fullName evidence="1">Uncharacterized protein</fullName>
    </submittedName>
</protein>
<proteinExistence type="predicted"/>
<sequence>MPNGFFPLRFQGQGSIAKEEIESELKVPRDYLLLRVEGGITSHAHLELGSMQGACKEVWLVVRRAMVEANIELRGEDDSGT</sequence>
<comment type="caution">
    <text evidence="1">The sequence shown here is derived from an EMBL/GenBank/DDBJ whole genome shotgun (WGS) entry which is preliminary data.</text>
</comment>
<reference evidence="1" key="1">
    <citation type="journal article" date="2022" name="bioRxiv">
        <title>Sequencing and chromosome-scale assembly of the giantPleurodeles waltlgenome.</title>
        <authorList>
            <person name="Brown T."/>
            <person name="Elewa A."/>
            <person name="Iarovenko S."/>
            <person name="Subramanian E."/>
            <person name="Araus A.J."/>
            <person name="Petzold A."/>
            <person name="Susuki M."/>
            <person name="Suzuki K.-i.T."/>
            <person name="Hayashi T."/>
            <person name="Toyoda A."/>
            <person name="Oliveira C."/>
            <person name="Osipova E."/>
            <person name="Leigh N.D."/>
            <person name="Simon A."/>
            <person name="Yun M.H."/>
        </authorList>
    </citation>
    <scope>NUCLEOTIDE SEQUENCE</scope>
    <source>
        <strain evidence="1">20211129_DDA</strain>
        <tissue evidence="1">Liver</tissue>
    </source>
</reference>
<evidence type="ECO:0000313" key="2">
    <source>
        <dbReference type="Proteomes" id="UP001066276"/>
    </source>
</evidence>
<keyword evidence="2" id="KW-1185">Reference proteome</keyword>
<gene>
    <name evidence="1" type="ORF">NDU88_004662</name>
</gene>
<accession>A0AAV7WWK1</accession>